<dbReference type="PROSITE" id="PS51482">
    <property type="entry name" value="DEGV"/>
    <property type="match status" value="1"/>
</dbReference>
<name>A0A1W2CBC5_9FIRM</name>
<evidence type="ECO:0000256" key="1">
    <source>
        <dbReference type="ARBA" id="ARBA00003238"/>
    </source>
</evidence>
<dbReference type="Gene3D" id="3.40.50.10170">
    <property type="match status" value="1"/>
</dbReference>
<dbReference type="GO" id="GO:0008289">
    <property type="term" value="F:lipid binding"/>
    <property type="evidence" value="ECO:0007669"/>
    <property type="project" value="UniProtKB-KW"/>
</dbReference>
<keyword evidence="4" id="KW-1185">Reference proteome</keyword>
<evidence type="ECO:0000313" key="4">
    <source>
        <dbReference type="Proteomes" id="UP000192790"/>
    </source>
</evidence>
<dbReference type="RefSeq" id="WP_084235366.1">
    <property type="nucleotide sequence ID" value="NZ_FWXW01000009.1"/>
</dbReference>
<dbReference type="InterPro" id="IPR043168">
    <property type="entry name" value="DegV_C"/>
</dbReference>
<dbReference type="InterPro" id="IPR003797">
    <property type="entry name" value="DegV"/>
</dbReference>
<comment type="function">
    <text evidence="1">May bind long-chain fatty acids, such as palmitate, and may play a role in lipid transport or fatty acid metabolism.</text>
</comment>
<dbReference type="EMBL" id="FWXW01000009">
    <property type="protein sequence ID" value="SMC82493.1"/>
    <property type="molecule type" value="Genomic_DNA"/>
</dbReference>
<sequence>MTKIIVDSTCDLPKAILEQYDIKVMPLNVVLGDKEYLDGVEITVEELYAEMRRGVVPKTSQIRTEELLETFETYAVQAMDFIYLAFSSALSGTCDLAKMVLQKISAQYPQVKMEVVDSRSGSLATGLIALQAARMAENGWNYSVVLQQIDFMVEHIEHVFAISDLHWLAKGGRISRAAGLAGSLLDVRPILDVENGRMKVIGAARGRRRTMNALIELVKQRIRDFPEQIVGISHADDLPAAQEIMDMLREKAGITDFIVERIGSVLGAHLGIGGVGIFFFNAKPELYAG</sequence>
<dbReference type="Proteomes" id="UP000192790">
    <property type="component" value="Unassembled WGS sequence"/>
</dbReference>
<dbReference type="STRING" id="1122930.SAMN02745168_2698"/>
<evidence type="ECO:0000313" key="3">
    <source>
        <dbReference type="EMBL" id="SMC82493.1"/>
    </source>
</evidence>
<organism evidence="3 4">
    <name type="scientific">Papillibacter cinnamivorans DSM 12816</name>
    <dbReference type="NCBI Taxonomy" id="1122930"/>
    <lineage>
        <taxon>Bacteria</taxon>
        <taxon>Bacillati</taxon>
        <taxon>Bacillota</taxon>
        <taxon>Clostridia</taxon>
        <taxon>Eubacteriales</taxon>
        <taxon>Oscillospiraceae</taxon>
        <taxon>Papillibacter</taxon>
    </lineage>
</organism>
<dbReference type="InterPro" id="IPR050270">
    <property type="entry name" value="DegV_domain_contain"/>
</dbReference>
<accession>A0A1W2CBC5</accession>
<protein>
    <submittedName>
        <fullName evidence="3">EDD domain protein, DegV family</fullName>
    </submittedName>
</protein>
<reference evidence="3 4" key="1">
    <citation type="submission" date="2017-04" db="EMBL/GenBank/DDBJ databases">
        <authorList>
            <person name="Afonso C.L."/>
            <person name="Miller P.J."/>
            <person name="Scott M.A."/>
            <person name="Spackman E."/>
            <person name="Goraichik I."/>
            <person name="Dimitrov K.M."/>
            <person name="Suarez D.L."/>
            <person name="Swayne D.E."/>
        </authorList>
    </citation>
    <scope>NUCLEOTIDE SEQUENCE [LARGE SCALE GENOMIC DNA]</scope>
    <source>
        <strain evidence="3 4">DSM 12816</strain>
    </source>
</reference>
<dbReference type="PANTHER" id="PTHR33434:SF3">
    <property type="entry name" value="DEGV DOMAIN-CONTAINING PROTEIN YITS"/>
    <property type="match status" value="1"/>
</dbReference>
<keyword evidence="2" id="KW-0446">Lipid-binding</keyword>
<dbReference type="PANTHER" id="PTHR33434">
    <property type="entry name" value="DEGV DOMAIN-CONTAINING PROTEIN DR_1986-RELATED"/>
    <property type="match status" value="1"/>
</dbReference>
<dbReference type="NCBIfam" id="TIGR00762">
    <property type="entry name" value="DegV"/>
    <property type="match status" value="1"/>
</dbReference>
<gene>
    <name evidence="3" type="ORF">SAMN02745168_2698</name>
</gene>
<dbReference type="OrthoDB" id="9781230at2"/>
<proteinExistence type="predicted"/>
<dbReference type="Pfam" id="PF02645">
    <property type="entry name" value="DegV"/>
    <property type="match status" value="1"/>
</dbReference>
<dbReference type="AlphaFoldDB" id="A0A1W2CBC5"/>
<dbReference type="Gene3D" id="3.30.1180.10">
    <property type="match status" value="1"/>
</dbReference>
<dbReference type="SUPFAM" id="SSF82549">
    <property type="entry name" value="DAK1/DegV-like"/>
    <property type="match status" value="1"/>
</dbReference>
<evidence type="ECO:0000256" key="2">
    <source>
        <dbReference type="ARBA" id="ARBA00023121"/>
    </source>
</evidence>